<dbReference type="Proteomes" id="UP000244060">
    <property type="component" value="Unassembled WGS sequence"/>
</dbReference>
<dbReference type="InterPro" id="IPR054612">
    <property type="entry name" value="Phage_capsid-like_C"/>
</dbReference>
<accession>A0A2T5JZ12</accession>
<dbReference type="InterPro" id="IPR024455">
    <property type="entry name" value="Phage_capsid"/>
</dbReference>
<reference evidence="3 4" key="1">
    <citation type="submission" date="2018-04" db="EMBL/GenBank/DDBJ databases">
        <title>Genomic Encyclopedia of Type Strains, Phase III (KMG-III): the genomes of soil and plant-associated and newly described type strains.</title>
        <authorList>
            <person name="Whitman W."/>
        </authorList>
    </citation>
    <scope>NUCLEOTIDE SEQUENCE [LARGE SCALE GENOMIC DNA]</scope>
    <source>
        <strain evidence="3 4">KA25</strain>
    </source>
</reference>
<dbReference type="Pfam" id="PF05065">
    <property type="entry name" value="Phage_capsid"/>
    <property type="match status" value="1"/>
</dbReference>
<dbReference type="Gene3D" id="3.30.2320.10">
    <property type="entry name" value="hypothetical protein PF0899 domain"/>
    <property type="match status" value="1"/>
</dbReference>
<feature type="domain" description="Phage capsid-like C-terminal" evidence="2">
    <location>
        <begin position="150"/>
        <end position="435"/>
    </location>
</feature>
<evidence type="ECO:0000256" key="1">
    <source>
        <dbReference type="ARBA" id="ARBA00004328"/>
    </source>
</evidence>
<comment type="caution">
    <text evidence="3">The sequence shown here is derived from an EMBL/GenBank/DDBJ whole genome shotgun (WGS) entry which is preliminary data.</text>
</comment>
<protein>
    <submittedName>
        <fullName evidence="3">HK97 family phage major capsid protein</fullName>
    </submittedName>
</protein>
<dbReference type="Gene3D" id="3.30.2400.10">
    <property type="entry name" value="Major capsid protein gp5"/>
    <property type="match status" value="1"/>
</dbReference>
<evidence type="ECO:0000313" key="3">
    <source>
        <dbReference type="EMBL" id="PTR15385.1"/>
    </source>
</evidence>
<dbReference type="NCBIfam" id="TIGR01554">
    <property type="entry name" value="major_cap_HK97"/>
    <property type="match status" value="1"/>
</dbReference>
<sequence>MARQNLDDLRRARKAAADTMAAVAARIGALEAAEAPDAAALEAETAAFAAAEAAFARADAAVTRAAAVEAAQAAAAQGDGAGAGSGASAAGAEAVPAVATDPAHRGVAAGFMVQALARTKGDRDKAARLLEAEGHGAISAALSGASEGAGGVTIPRPQAAELIEMLRARVVVRASGARTLPMPAGEMRHAKQVGSAVAAYAAENAAIAPSQPSFDKIDQSFKKLVGMVPIGNSLLRHSGVAMAQLVRDDLLKVMALREDLAFLRGDGSADTPKGLRHWMLPANWSAAPVAATPAAAEAAIRRAVSLVEDADVGMVSPGWIMRASTKNWLASLKDANGNPLFPSIGASAQLMGFPIRTSSQIPDNLGAGGDETEIYFGDFDEAMIGDSMALVVGSSTDASFVDGNGATVSAFQNDLTLMRAISEHDFAPAHDEAFAGFNASGWTL</sequence>
<proteinExistence type="predicted"/>
<organism evidence="3 4">
    <name type="scientific">Cereibacter azotoformans</name>
    <dbReference type="NCBI Taxonomy" id="43057"/>
    <lineage>
        <taxon>Bacteria</taxon>
        <taxon>Pseudomonadati</taxon>
        <taxon>Pseudomonadota</taxon>
        <taxon>Alphaproteobacteria</taxon>
        <taxon>Rhodobacterales</taxon>
        <taxon>Paracoccaceae</taxon>
        <taxon>Cereibacter</taxon>
    </lineage>
</organism>
<dbReference type="SUPFAM" id="SSF56563">
    <property type="entry name" value="Major capsid protein gp5"/>
    <property type="match status" value="1"/>
</dbReference>
<name>A0A2T5JZ12_9RHOB</name>
<evidence type="ECO:0000313" key="4">
    <source>
        <dbReference type="Proteomes" id="UP000244060"/>
    </source>
</evidence>
<dbReference type="OrthoDB" id="6982310at2"/>
<dbReference type="EMBL" id="QAOT01000014">
    <property type="protein sequence ID" value="PTR15385.1"/>
    <property type="molecule type" value="Genomic_DNA"/>
</dbReference>
<evidence type="ECO:0000259" key="2">
    <source>
        <dbReference type="Pfam" id="PF05065"/>
    </source>
</evidence>
<gene>
    <name evidence="3" type="ORF">C8J28_114106</name>
</gene>
<dbReference type="AlphaFoldDB" id="A0A2T5JZ12"/>
<dbReference type="RefSeq" id="WP_108221489.1">
    <property type="nucleotide sequence ID" value="NZ_CP090021.1"/>
</dbReference>
<keyword evidence="4" id="KW-1185">Reference proteome</keyword>
<comment type="subcellular location">
    <subcellularLocation>
        <location evidence="1">Virion</location>
    </subcellularLocation>
</comment>